<protein>
    <submittedName>
        <fullName evidence="3">2-isopropylmalate synthase</fullName>
        <ecNumber evidence="3">2.3.3.13</ecNumber>
    </submittedName>
</protein>
<dbReference type="SUPFAM" id="SSF51569">
    <property type="entry name" value="Aldolase"/>
    <property type="match status" value="1"/>
</dbReference>
<sequence length="240" mass="26668">MILDKCGVKIIEAGIPAMGPAEQKTILKIKRCCSKAKIAVWNRLVPSDIRASFECLPDIIHISVPVSDNQIQYKLKKSRSEVKKALLECAYLAKCYGYPISIGFEDASRADEAFLAEFLVLLNEYNPKHIRYADTVGILTPTLTFEKIRRLKDFCPYSIEFHGHNDLGLAAANTLAAVQAGAVLADTTIMGIGERAGNCDFLQMVRLLNDLNNCGISIKEAAAAQDKLKKYVSDEWRNER</sequence>
<dbReference type="AlphaFoldDB" id="A0A644YYM1"/>
<evidence type="ECO:0000256" key="1">
    <source>
        <dbReference type="ARBA" id="ARBA00022679"/>
    </source>
</evidence>
<evidence type="ECO:0000313" key="3">
    <source>
        <dbReference type="EMBL" id="MPM33138.1"/>
    </source>
</evidence>
<feature type="domain" description="Pyruvate carboxyltransferase" evidence="2">
    <location>
        <begin position="1"/>
        <end position="222"/>
    </location>
</feature>
<organism evidence="3">
    <name type="scientific">bioreactor metagenome</name>
    <dbReference type="NCBI Taxonomy" id="1076179"/>
    <lineage>
        <taxon>unclassified sequences</taxon>
        <taxon>metagenomes</taxon>
        <taxon>ecological metagenomes</taxon>
    </lineage>
</organism>
<dbReference type="PANTHER" id="PTHR42880:SF1">
    <property type="entry name" value="ISOPROPYLMALATE_HOMOCITRATE_CITRAMALATE SYNTHASE FAMILY PROTEIN"/>
    <property type="match status" value="1"/>
</dbReference>
<keyword evidence="3" id="KW-0012">Acyltransferase</keyword>
<dbReference type="PROSITE" id="PS50991">
    <property type="entry name" value="PYR_CT"/>
    <property type="match status" value="1"/>
</dbReference>
<dbReference type="PROSITE" id="PS00816">
    <property type="entry name" value="AIPM_HOMOCIT_SYNTH_2"/>
    <property type="match status" value="1"/>
</dbReference>
<proteinExistence type="predicted"/>
<dbReference type="EC" id="2.3.3.13" evidence="3"/>
<dbReference type="PANTHER" id="PTHR42880">
    <property type="entry name" value="HOMOCITRATE SYNTHASE"/>
    <property type="match status" value="1"/>
</dbReference>
<reference evidence="3" key="1">
    <citation type="submission" date="2019-08" db="EMBL/GenBank/DDBJ databases">
        <authorList>
            <person name="Kucharzyk K."/>
            <person name="Murdoch R.W."/>
            <person name="Higgins S."/>
            <person name="Loffler F."/>
        </authorList>
    </citation>
    <scope>NUCLEOTIDE SEQUENCE</scope>
</reference>
<gene>
    <name evidence="3" type="primary">leuA_36</name>
    <name evidence="3" type="ORF">SDC9_79706</name>
</gene>
<accession>A0A644YYM1</accession>
<dbReference type="GO" id="GO:0019752">
    <property type="term" value="P:carboxylic acid metabolic process"/>
    <property type="evidence" value="ECO:0007669"/>
    <property type="project" value="InterPro"/>
</dbReference>
<dbReference type="InterPro" id="IPR002034">
    <property type="entry name" value="AIPM/Hcit_synth_CS"/>
</dbReference>
<keyword evidence="1 3" id="KW-0808">Transferase</keyword>
<dbReference type="InterPro" id="IPR013785">
    <property type="entry name" value="Aldolase_TIM"/>
</dbReference>
<dbReference type="EMBL" id="VSSQ01006569">
    <property type="protein sequence ID" value="MPM33138.1"/>
    <property type="molecule type" value="Genomic_DNA"/>
</dbReference>
<dbReference type="InterPro" id="IPR000891">
    <property type="entry name" value="PYR_CT"/>
</dbReference>
<dbReference type="GO" id="GO:0003852">
    <property type="term" value="F:2-isopropylmalate synthase activity"/>
    <property type="evidence" value="ECO:0007669"/>
    <property type="project" value="UniProtKB-EC"/>
</dbReference>
<dbReference type="Gene3D" id="3.20.20.70">
    <property type="entry name" value="Aldolase class I"/>
    <property type="match status" value="1"/>
</dbReference>
<dbReference type="Pfam" id="PF00682">
    <property type="entry name" value="HMGL-like"/>
    <property type="match status" value="1"/>
</dbReference>
<name>A0A644YYM1_9ZZZZ</name>
<comment type="caution">
    <text evidence="3">The sequence shown here is derived from an EMBL/GenBank/DDBJ whole genome shotgun (WGS) entry which is preliminary data.</text>
</comment>
<evidence type="ECO:0000259" key="2">
    <source>
        <dbReference type="PROSITE" id="PS50991"/>
    </source>
</evidence>